<dbReference type="AlphaFoldDB" id="A0A5J4ZQ68"/>
<evidence type="ECO:0000313" key="2">
    <source>
        <dbReference type="EMBL" id="KAA8519858.1"/>
    </source>
</evidence>
<accession>A0A5J4ZQ68</accession>
<sequence length="91" mass="10282">MVHLHFKDSEPLFHRKVSLAMATKFAVPLIMEFAVHEVPVIWSTLRSWLRPPYLYVIINGIIITIAATSRFHQKLDGGNQSSKSPPSDLPS</sequence>
<gene>
    <name evidence="2" type="ORF">F0562_014052</name>
</gene>
<feature type="domain" description="DUF4408" evidence="1">
    <location>
        <begin position="39"/>
        <end position="71"/>
    </location>
</feature>
<dbReference type="Proteomes" id="UP000325577">
    <property type="component" value="Linkage Group LG6"/>
</dbReference>
<reference evidence="2 3" key="1">
    <citation type="submission" date="2019-09" db="EMBL/GenBank/DDBJ databases">
        <title>A chromosome-level genome assembly of the Chinese tupelo Nyssa sinensis.</title>
        <authorList>
            <person name="Yang X."/>
            <person name="Kang M."/>
            <person name="Yang Y."/>
            <person name="Xiong H."/>
            <person name="Wang M."/>
            <person name="Zhang Z."/>
            <person name="Wang Z."/>
            <person name="Wu H."/>
            <person name="Ma T."/>
            <person name="Liu J."/>
            <person name="Xi Z."/>
        </authorList>
    </citation>
    <scope>NUCLEOTIDE SEQUENCE [LARGE SCALE GENOMIC DNA]</scope>
    <source>
        <strain evidence="2">J267</strain>
        <tissue evidence="2">Leaf</tissue>
    </source>
</reference>
<protein>
    <recommendedName>
        <fullName evidence="1">DUF4408 domain-containing protein</fullName>
    </recommendedName>
</protein>
<dbReference type="Pfam" id="PF14364">
    <property type="entry name" value="DUF4408"/>
    <property type="match status" value="1"/>
</dbReference>
<proteinExistence type="predicted"/>
<organism evidence="2 3">
    <name type="scientific">Nyssa sinensis</name>
    <dbReference type="NCBI Taxonomy" id="561372"/>
    <lineage>
        <taxon>Eukaryota</taxon>
        <taxon>Viridiplantae</taxon>
        <taxon>Streptophyta</taxon>
        <taxon>Embryophyta</taxon>
        <taxon>Tracheophyta</taxon>
        <taxon>Spermatophyta</taxon>
        <taxon>Magnoliopsida</taxon>
        <taxon>eudicotyledons</taxon>
        <taxon>Gunneridae</taxon>
        <taxon>Pentapetalae</taxon>
        <taxon>asterids</taxon>
        <taxon>Cornales</taxon>
        <taxon>Nyssaceae</taxon>
        <taxon>Nyssa</taxon>
    </lineage>
</organism>
<evidence type="ECO:0000259" key="1">
    <source>
        <dbReference type="Pfam" id="PF14364"/>
    </source>
</evidence>
<dbReference type="InterPro" id="IPR025520">
    <property type="entry name" value="DUF4408"/>
</dbReference>
<keyword evidence="3" id="KW-1185">Reference proteome</keyword>
<dbReference type="EMBL" id="CM018049">
    <property type="protein sequence ID" value="KAA8519858.1"/>
    <property type="molecule type" value="Genomic_DNA"/>
</dbReference>
<name>A0A5J4ZQ68_9ASTE</name>
<evidence type="ECO:0000313" key="3">
    <source>
        <dbReference type="Proteomes" id="UP000325577"/>
    </source>
</evidence>
<dbReference type="OrthoDB" id="893637at2759"/>